<dbReference type="PANTHER" id="PTHR47505:SF1">
    <property type="entry name" value="DNA UTILIZATION PROTEIN YHGH"/>
    <property type="match status" value="1"/>
</dbReference>
<feature type="domain" description="Phosphoribosyltransferase" evidence="2">
    <location>
        <begin position="185"/>
        <end position="232"/>
    </location>
</feature>
<keyword evidence="5" id="KW-1185">Reference proteome</keyword>
<reference evidence="4 5" key="1">
    <citation type="submission" date="2020-03" db="EMBL/GenBank/DDBJ databases">
        <title>Genomic Encyclopedia of Type Strains, Phase IV (KMG-IV): sequencing the most valuable type-strain genomes for metagenomic binning, comparative biology and taxonomic classification.</title>
        <authorList>
            <person name="Goeker M."/>
        </authorList>
    </citation>
    <scope>NUCLEOTIDE SEQUENCE [LARGE SCALE GENOMIC DNA]</scope>
    <source>
        <strain evidence="4 5">DSM 27651</strain>
    </source>
</reference>
<dbReference type="Gene3D" id="3.40.50.2020">
    <property type="match status" value="1"/>
</dbReference>
<dbReference type="CDD" id="cd06223">
    <property type="entry name" value="PRTases_typeI"/>
    <property type="match status" value="1"/>
</dbReference>
<evidence type="ECO:0000313" key="5">
    <source>
        <dbReference type="Proteomes" id="UP000734218"/>
    </source>
</evidence>
<sequence>MIAAAAPFRLLLDFALPPRCPGCGAVVEGDLRFCLACWGALDWLGAGCPGCGVPLPATDAGQRCAPCLADPPLHDGVRAVVGYGPIAGRVAMGLKYGRKIGLARLIGGFLAPHVDMADRPLIVPVPLHRWRLWQRGFNQSALIAASVARRTGAEHAPALLKRTRATPVLRGLGRAERKRAMQGAIAVEPRERHRLEGRTVLLVDDVLTSGATSDACVRAMKQAGARRVQLLCWARVLPGDEGGA</sequence>
<feature type="domain" description="Double zinc ribbon" evidence="3">
    <location>
        <begin position="11"/>
        <end position="68"/>
    </location>
</feature>
<gene>
    <name evidence="4" type="ORF">GGR88_001033</name>
</gene>
<dbReference type="InterPro" id="IPR051910">
    <property type="entry name" value="ComF/GntX_DNA_util-trans"/>
</dbReference>
<name>A0ABX0XK10_9SPHN</name>
<dbReference type="InterPro" id="IPR044005">
    <property type="entry name" value="DZR_2"/>
</dbReference>
<evidence type="ECO:0000259" key="3">
    <source>
        <dbReference type="Pfam" id="PF18912"/>
    </source>
</evidence>
<proteinExistence type="inferred from homology"/>
<accession>A0ABX0XK10</accession>
<evidence type="ECO:0000313" key="4">
    <source>
        <dbReference type="EMBL" id="NJC33559.1"/>
    </source>
</evidence>
<evidence type="ECO:0000259" key="2">
    <source>
        <dbReference type="Pfam" id="PF00156"/>
    </source>
</evidence>
<dbReference type="EMBL" id="JAATJE010000001">
    <property type="protein sequence ID" value="NJC33559.1"/>
    <property type="molecule type" value="Genomic_DNA"/>
</dbReference>
<organism evidence="4 5">
    <name type="scientific">Sphingomonas jejuensis</name>
    <dbReference type="NCBI Taxonomy" id="904715"/>
    <lineage>
        <taxon>Bacteria</taxon>
        <taxon>Pseudomonadati</taxon>
        <taxon>Pseudomonadota</taxon>
        <taxon>Alphaproteobacteria</taxon>
        <taxon>Sphingomonadales</taxon>
        <taxon>Sphingomonadaceae</taxon>
        <taxon>Sphingomonas</taxon>
    </lineage>
</organism>
<dbReference type="SUPFAM" id="SSF53271">
    <property type="entry name" value="PRTase-like"/>
    <property type="match status" value="1"/>
</dbReference>
<protein>
    <submittedName>
        <fullName evidence="4">ComF family protein</fullName>
    </submittedName>
</protein>
<dbReference type="Pfam" id="PF00156">
    <property type="entry name" value="Pribosyltran"/>
    <property type="match status" value="1"/>
</dbReference>
<comment type="caution">
    <text evidence="4">The sequence shown here is derived from an EMBL/GenBank/DDBJ whole genome shotgun (WGS) entry which is preliminary data.</text>
</comment>
<dbReference type="Pfam" id="PF18912">
    <property type="entry name" value="DZR_2"/>
    <property type="match status" value="1"/>
</dbReference>
<dbReference type="Proteomes" id="UP000734218">
    <property type="component" value="Unassembled WGS sequence"/>
</dbReference>
<dbReference type="InterPro" id="IPR000836">
    <property type="entry name" value="PRTase_dom"/>
</dbReference>
<dbReference type="PANTHER" id="PTHR47505">
    <property type="entry name" value="DNA UTILIZATION PROTEIN YHGH"/>
    <property type="match status" value="1"/>
</dbReference>
<dbReference type="RefSeq" id="WP_167953527.1">
    <property type="nucleotide sequence ID" value="NZ_JAATJE010000001.1"/>
</dbReference>
<dbReference type="InterPro" id="IPR029057">
    <property type="entry name" value="PRTase-like"/>
</dbReference>
<evidence type="ECO:0000256" key="1">
    <source>
        <dbReference type="ARBA" id="ARBA00008007"/>
    </source>
</evidence>
<comment type="similarity">
    <text evidence="1">Belongs to the ComF/GntX family.</text>
</comment>